<evidence type="ECO:0000313" key="5">
    <source>
        <dbReference type="Proteomes" id="UP001365405"/>
    </source>
</evidence>
<evidence type="ECO:0000313" key="4">
    <source>
        <dbReference type="EMBL" id="MEK8051175.1"/>
    </source>
</evidence>
<dbReference type="SUPFAM" id="SSF46689">
    <property type="entry name" value="Homeodomain-like"/>
    <property type="match status" value="2"/>
</dbReference>
<dbReference type="RefSeq" id="WP_341410866.1">
    <property type="nucleotide sequence ID" value="NZ_JBBUTH010000007.1"/>
</dbReference>
<evidence type="ECO:0000259" key="3">
    <source>
        <dbReference type="PROSITE" id="PS01124"/>
    </source>
</evidence>
<evidence type="ECO:0000256" key="2">
    <source>
        <dbReference type="ARBA" id="ARBA00023163"/>
    </source>
</evidence>
<comment type="caution">
    <text evidence="4">The sequence shown here is derived from an EMBL/GenBank/DDBJ whole genome shotgun (WGS) entry which is preliminary data.</text>
</comment>
<gene>
    <name evidence="4" type="ORF">AACH10_13065</name>
</gene>
<accession>A0ABU9CH41</accession>
<dbReference type="Pfam" id="PF12833">
    <property type="entry name" value="HTH_18"/>
    <property type="match status" value="1"/>
</dbReference>
<protein>
    <submittedName>
        <fullName evidence="4">AraC family transcriptional regulator</fullName>
    </submittedName>
</protein>
<name>A0ABU9CH41_9BURK</name>
<keyword evidence="1" id="KW-0805">Transcription regulation</keyword>
<proteinExistence type="predicted"/>
<dbReference type="InterPro" id="IPR009057">
    <property type="entry name" value="Homeodomain-like_sf"/>
</dbReference>
<dbReference type="PROSITE" id="PS01124">
    <property type="entry name" value="HTH_ARAC_FAMILY_2"/>
    <property type="match status" value="1"/>
</dbReference>
<dbReference type="Pfam" id="PF06719">
    <property type="entry name" value="AraC_N"/>
    <property type="match status" value="1"/>
</dbReference>
<dbReference type="SMART" id="SM00342">
    <property type="entry name" value="HTH_ARAC"/>
    <property type="match status" value="1"/>
</dbReference>
<dbReference type="InterPro" id="IPR009594">
    <property type="entry name" value="Tscrpt_reg_HTH_AraC_N"/>
</dbReference>
<keyword evidence="5" id="KW-1185">Reference proteome</keyword>
<dbReference type="PANTHER" id="PTHR43436:SF1">
    <property type="entry name" value="TRANSCRIPTIONAL REGULATORY PROTEIN"/>
    <property type="match status" value="1"/>
</dbReference>
<dbReference type="Gene3D" id="1.10.10.60">
    <property type="entry name" value="Homeodomain-like"/>
    <property type="match status" value="2"/>
</dbReference>
<dbReference type="PANTHER" id="PTHR43436">
    <property type="entry name" value="ARAC-FAMILY TRANSCRIPTIONAL REGULATOR"/>
    <property type="match status" value="1"/>
</dbReference>
<evidence type="ECO:0000256" key="1">
    <source>
        <dbReference type="ARBA" id="ARBA00023015"/>
    </source>
</evidence>
<dbReference type="EMBL" id="JBBUTH010000007">
    <property type="protein sequence ID" value="MEK8051175.1"/>
    <property type="molecule type" value="Genomic_DNA"/>
</dbReference>
<organism evidence="4 5">
    <name type="scientific">Pseudaquabacterium inlustre</name>
    <dbReference type="NCBI Taxonomy" id="2984192"/>
    <lineage>
        <taxon>Bacteria</taxon>
        <taxon>Pseudomonadati</taxon>
        <taxon>Pseudomonadota</taxon>
        <taxon>Betaproteobacteria</taxon>
        <taxon>Burkholderiales</taxon>
        <taxon>Sphaerotilaceae</taxon>
        <taxon>Pseudaquabacterium</taxon>
    </lineage>
</organism>
<reference evidence="4 5" key="1">
    <citation type="submission" date="2024-04" db="EMBL/GenBank/DDBJ databases">
        <title>Novel species of the genus Ideonella isolated from streams.</title>
        <authorList>
            <person name="Lu H."/>
        </authorList>
    </citation>
    <scope>NUCLEOTIDE SEQUENCE [LARGE SCALE GENOMIC DNA]</scope>
    <source>
        <strain evidence="4 5">DXS22W</strain>
    </source>
</reference>
<dbReference type="InterPro" id="IPR018060">
    <property type="entry name" value="HTH_AraC"/>
</dbReference>
<keyword evidence="2" id="KW-0804">Transcription</keyword>
<sequence length="324" mass="34806">MLPTRSSSLDPLPPEWAARLSQAVQLALRHAPVDGHHATAVPGLMLIRASAPAQPLPTVYEPGLVVVLQGRKQALLGQQVLRYDPLHCLVVSVKMLPAGQITEASPEAPYLCLRLGLDTQALSALLLELGPAGTTPAAASASAAPASSATCGLNVARVSPPLLDAVLRLLHLLDTPEHLRVLAPLAMREILYRVLVGELGGPLRQLALADGHGQRIARAIGLLERRFDQPVRIDELAAAAHMSPSSLHLRFKQVTAMSPLQYQKQLRLHQARRLMLAEGLDAAAAAHRVGYESASQFSREYRRLFGAPPRAEIAQLRDGAVMVD</sequence>
<feature type="domain" description="HTH araC/xylS-type" evidence="3">
    <location>
        <begin position="217"/>
        <end position="315"/>
    </location>
</feature>
<dbReference type="Proteomes" id="UP001365405">
    <property type="component" value="Unassembled WGS sequence"/>
</dbReference>